<dbReference type="InterPro" id="IPR051796">
    <property type="entry name" value="ISF_SsuE-like"/>
</dbReference>
<evidence type="ECO:0000313" key="5">
    <source>
        <dbReference type="Proteomes" id="UP000761380"/>
    </source>
</evidence>
<dbReference type="PANTHER" id="PTHR43278">
    <property type="entry name" value="NAD(P)H-DEPENDENT FMN-CONTAINING OXIDOREDUCTASE YWQN-RELATED"/>
    <property type="match status" value="1"/>
</dbReference>
<evidence type="ECO:0000259" key="3">
    <source>
        <dbReference type="Pfam" id="PF03358"/>
    </source>
</evidence>
<dbReference type="InterPro" id="IPR029039">
    <property type="entry name" value="Flavoprotein-like_sf"/>
</dbReference>
<name>A0A927WJT3_SELRU</name>
<feature type="domain" description="NADPH-dependent FMN reductase-like" evidence="3">
    <location>
        <begin position="4"/>
        <end position="118"/>
    </location>
</feature>
<dbReference type="RefSeq" id="WP_303817933.1">
    <property type="nucleotide sequence ID" value="NZ_CAMOFN010000096.1"/>
</dbReference>
<reference evidence="4" key="1">
    <citation type="submission" date="2019-04" db="EMBL/GenBank/DDBJ databases">
        <title>Evolution of Biomass-Degrading Anaerobic Consortia Revealed by Metagenomics.</title>
        <authorList>
            <person name="Peng X."/>
        </authorList>
    </citation>
    <scope>NUCLEOTIDE SEQUENCE</scope>
    <source>
        <strain evidence="4">SIG240</strain>
    </source>
</reference>
<dbReference type="AlphaFoldDB" id="A0A927WJT3"/>
<dbReference type="Gene3D" id="3.40.50.360">
    <property type="match status" value="1"/>
</dbReference>
<organism evidence="4 5">
    <name type="scientific">Selenomonas ruminantium</name>
    <dbReference type="NCBI Taxonomy" id="971"/>
    <lineage>
        <taxon>Bacteria</taxon>
        <taxon>Bacillati</taxon>
        <taxon>Bacillota</taxon>
        <taxon>Negativicutes</taxon>
        <taxon>Selenomonadales</taxon>
        <taxon>Selenomonadaceae</taxon>
        <taxon>Selenomonas</taxon>
    </lineage>
</organism>
<evidence type="ECO:0000256" key="2">
    <source>
        <dbReference type="ARBA" id="ARBA00022643"/>
    </source>
</evidence>
<dbReference type="EMBL" id="SVBY01000064">
    <property type="protein sequence ID" value="MBE6093227.1"/>
    <property type="molecule type" value="Genomic_DNA"/>
</dbReference>
<accession>A0A927WJT3</accession>
<keyword evidence="2" id="KW-0288">FMN</keyword>
<gene>
    <name evidence="4" type="ORF">E7201_08715</name>
</gene>
<dbReference type="PANTHER" id="PTHR43278:SF2">
    <property type="entry name" value="IRON-SULFUR FLAVOPROTEIN"/>
    <property type="match status" value="1"/>
</dbReference>
<protein>
    <submittedName>
        <fullName evidence="4">Flavodoxin family protein</fullName>
    </submittedName>
</protein>
<dbReference type="InterPro" id="IPR005025">
    <property type="entry name" value="FMN_Rdtase-like_dom"/>
</dbReference>
<dbReference type="Pfam" id="PF03358">
    <property type="entry name" value="FMN_red"/>
    <property type="match status" value="1"/>
</dbReference>
<dbReference type="Proteomes" id="UP000761380">
    <property type="component" value="Unassembled WGS sequence"/>
</dbReference>
<dbReference type="GO" id="GO:0016491">
    <property type="term" value="F:oxidoreductase activity"/>
    <property type="evidence" value="ECO:0007669"/>
    <property type="project" value="InterPro"/>
</dbReference>
<evidence type="ECO:0000256" key="1">
    <source>
        <dbReference type="ARBA" id="ARBA00022630"/>
    </source>
</evidence>
<proteinExistence type="predicted"/>
<sequence length="179" mass="19297">MSKKVVIVSSSLRKNSNSEALAMAFADGAKAAGHEVEQISLRGKEIKFCQGCLACQKTMQCVLNDEANGIVEKMGQADVLVFATPVYYYGMSGQLKTLLDRANPLFPADYRFREVYLLVTAAEDEAETVTGTRIGVQGWVDCFARAKLKETIFCGGVTGTGEIVGNAALEKARQAGMQV</sequence>
<keyword evidence="1" id="KW-0285">Flavoprotein</keyword>
<comment type="caution">
    <text evidence="4">The sequence shown here is derived from an EMBL/GenBank/DDBJ whole genome shotgun (WGS) entry which is preliminary data.</text>
</comment>
<evidence type="ECO:0000313" key="4">
    <source>
        <dbReference type="EMBL" id="MBE6093227.1"/>
    </source>
</evidence>
<dbReference type="SUPFAM" id="SSF52218">
    <property type="entry name" value="Flavoproteins"/>
    <property type="match status" value="1"/>
</dbReference>